<dbReference type="AlphaFoldDB" id="A0AA38FJW8"/>
<keyword evidence="2 9" id="KW-0723">Serine/threonine-protein kinase</keyword>
<dbReference type="InterPro" id="IPR050823">
    <property type="entry name" value="Plant_Ser_Thr_Prot_Kinase"/>
</dbReference>
<dbReference type="OMA" id="IFKYEEM"/>
<dbReference type="InterPro" id="IPR001245">
    <property type="entry name" value="Ser-Thr/Tyr_kinase_cat_dom"/>
</dbReference>
<dbReference type="InterPro" id="IPR011009">
    <property type="entry name" value="Kinase-like_dom_sf"/>
</dbReference>
<evidence type="ECO:0000256" key="1">
    <source>
        <dbReference type="ARBA" id="ARBA00012513"/>
    </source>
</evidence>
<dbReference type="InterPro" id="IPR017441">
    <property type="entry name" value="Protein_kinase_ATP_BS"/>
</dbReference>
<comment type="caution">
    <text evidence="12">The sequence shown here is derived from an EMBL/GenBank/DDBJ whole genome shotgun (WGS) entry which is preliminary data.</text>
</comment>
<sequence>FGAIEPQLPAKVISSASIASETSNGGSVPPTPRGVEDLRQNSGSNVLVFTYNELKLTTKNFRSDHVLGQGGFGIVYKGYIDENVRPGLKAHSVAVKVLNQEGLQGHREWLAEVIFLGQLSHPHLVKLIGYCCEDEHRLLVYEYMSRGSLENHLFRKVCVPIPWSVRMKIALGAAKGLAFLHGLEKQVIYRDFKTSNILLDSDYTAKLSDFGLAKDGPEGDQTHVSTRVMGTYGYAAPEYVMTGHLTARSDVYGFGVVLLELLLGRPSMDKTRPSREYNLVEWARPLLNNNKKLLKIIDPRLEGQYSVKGAQKAASLAYQCLSQNPKGRPAMSFVVEQLESLQNTMGLTDASFTYTVSSGVTIYEVHNQPTINGGTPNGSQSDKKSPSQKAMSK</sequence>
<feature type="compositionally biased region" description="Polar residues" evidence="10">
    <location>
        <begin position="367"/>
        <end position="380"/>
    </location>
</feature>
<dbReference type="PROSITE" id="PS00108">
    <property type="entry name" value="PROTEIN_KINASE_ST"/>
    <property type="match status" value="1"/>
</dbReference>
<dbReference type="InterPro" id="IPR000719">
    <property type="entry name" value="Prot_kinase_dom"/>
</dbReference>
<dbReference type="GO" id="GO:0005524">
    <property type="term" value="F:ATP binding"/>
    <property type="evidence" value="ECO:0007669"/>
    <property type="project" value="UniProtKB-UniRule"/>
</dbReference>
<feature type="non-terminal residue" evidence="12">
    <location>
        <position position="1"/>
    </location>
</feature>
<evidence type="ECO:0000313" key="13">
    <source>
        <dbReference type="Proteomes" id="UP000824469"/>
    </source>
</evidence>
<evidence type="ECO:0000313" key="12">
    <source>
        <dbReference type="EMBL" id="KAH9305365.1"/>
    </source>
</evidence>
<dbReference type="FunFam" id="3.30.200.20:FF:000228">
    <property type="entry name" value="Serine/threonine-protein kinase BIK1"/>
    <property type="match status" value="1"/>
</dbReference>
<evidence type="ECO:0000256" key="2">
    <source>
        <dbReference type="ARBA" id="ARBA00022527"/>
    </source>
</evidence>
<dbReference type="FunFam" id="1.10.510.10:FF:000258">
    <property type="entry name" value="Probable serine/threonine-protein kinase PBL8"/>
    <property type="match status" value="1"/>
</dbReference>
<feature type="non-terminal residue" evidence="12">
    <location>
        <position position="393"/>
    </location>
</feature>
<evidence type="ECO:0000259" key="11">
    <source>
        <dbReference type="PROSITE" id="PS50011"/>
    </source>
</evidence>
<keyword evidence="5" id="KW-0418">Kinase</keyword>
<feature type="domain" description="Protein kinase" evidence="11">
    <location>
        <begin position="61"/>
        <end position="341"/>
    </location>
</feature>
<feature type="region of interest" description="Disordered" evidence="10">
    <location>
        <begin position="19"/>
        <end position="39"/>
    </location>
</feature>
<dbReference type="PROSITE" id="PS50011">
    <property type="entry name" value="PROTEIN_KINASE_DOM"/>
    <property type="match status" value="1"/>
</dbReference>
<evidence type="ECO:0000256" key="7">
    <source>
        <dbReference type="ARBA" id="ARBA00022840"/>
    </source>
</evidence>
<keyword evidence="4 8" id="KW-0547">Nucleotide-binding</keyword>
<dbReference type="GO" id="GO:0006952">
    <property type="term" value="P:defense response"/>
    <property type="evidence" value="ECO:0007669"/>
    <property type="project" value="UniProtKB-KW"/>
</dbReference>
<feature type="binding site" evidence="8">
    <location>
        <position position="96"/>
    </location>
    <ligand>
        <name>ATP</name>
        <dbReference type="ChEBI" id="CHEBI:30616"/>
    </ligand>
</feature>
<evidence type="ECO:0000256" key="10">
    <source>
        <dbReference type="SAM" id="MobiDB-lite"/>
    </source>
</evidence>
<dbReference type="Gene3D" id="3.30.200.20">
    <property type="entry name" value="Phosphorylase Kinase, domain 1"/>
    <property type="match status" value="1"/>
</dbReference>
<evidence type="ECO:0000256" key="8">
    <source>
        <dbReference type="PROSITE-ProRule" id="PRU10141"/>
    </source>
</evidence>
<dbReference type="EC" id="2.7.11.1" evidence="1"/>
<proteinExistence type="inferred from homology"/>
<dbReference type="PROSITE" id="PS00107">
    <property type="entry name" value="PROTEIN_KINASE_ATP"/>
    <property type="match status" value="1"/>
</dbReference>
<evidence type="ECO:0000256" key="3">
    <source>
        <dbReference type="ARBA" id="ARBA00022679"/>
    </source>
</evidence>
<keyword evidence="7 8" id="KW-0067">ATP-binding</keyword>
<dbReference type="SUPFAM" id="SSF56112">
    <property type="entry name" value="Protein kinase-like (PK-like)"/>
    <property type="match status" value="1"/>
</dbReference>
<dbReference type="Proteomes" id="UP000824469">
    <property type="component" value="Unassembled WGS sequence"/>
</dbReference>
<dbReference type="Gene3D" id="1.10.510.10">
    <property type="entry name" value="Transferase(Phosphotransferase) domain 1"/>
    <property type="match status" value="1"/>
</dbReference>
<keyword evidence="6" id="KW-0611">Plant defense</keyword>
<keyword evidence="13" id="KW-1185">Reference proteome</keyword>
<keyword evidence="3" id="KW-0808">Transferase</keyword>
<feature type="region of interest" description="Disordered" evidence="10">
    <location>
        <begin position="367"/>
        <end position="393"/>
    </location>
</feature>
<comment type="similarity">
    <text evidence="9">Belongs to the protein kinase superfamily.</text>
</comment>
<dbReference type="GO" id="GO:0004674">
    <property type="term" value="F:protein serine/threonine kinase activity"/>
    <property type="evidence" value="ECO:0007669"/>
    <property type="project" value="UniProtKB-KW"/>
</dbReference>
<dbReference type="PANTHER" id="PTHR45621">
    <property type="entry name" value="OS01G0588500 PROTEIN-RELATED"/>
    <property type="match status" value="1"/>
</dbReference>
<evidence type="ECO:0000256" key="9">
    <source>
        <dbReference type="RuleBase" id="RU000304"/>
    </source>
</evidence>
<name>A0AA38FJW8_TAXCH</name>
<gene>
    <name evidence="12" type="ORF">KI387_009769</name>
</gene>
<organism evidence="12 13">
    <name type="scientific">Taxus chinensis</name>
    <name type="common">Chinese yew</name>
    <name type="synonym">Taxus wallichiana var. chinensis</name>
    <dbReference type="NCBI Taxonomy" id="29808"/>
    <lineage>
        <taxon>Eukaryota</taxon>
        <taxon>Viridiplantae</taxon>
        <taxon>Streptophyta</taxon>
        <taxon>Embryophyta</taxon>
        <taxon>Tracheophyta</taxon>
        <taxon>Spermatophyta</taxon>
        <taxon>Pinopsida</taxon>
        <taxon>Pinidae</taxon>
        <taxon>Conifers II</taxon>
        <taxon>Cupressales</taxon>
        <taxon>Taxaceae</taxon>
        <taxon>Taxus</taxon>
    </lineage>
</organism>
<evidence type="ECO:0000256" key="5">
    <source>
        <dbReference type="ARBA" id="ARBA00022777"/>
    </source>
</evidence>
<dbReference type="EMBL" id="JAHRHJ020000008">
    <property type="protein sequence ID" value="KAH9305365.1"/>
    <property type="molecule type" value="Genomic_DNA"/>
</dbReference>
<reference evidence="12 13" key="1">
    <citation type="journal article" date="2021" name="Nat. Plants">
        <title>The Taxus genome provides insights into paclitaxel biosynthesis.</title>
        <authorList>
            <person name="Xiong X."/>
            <person name="Gou J."/>
            <person name="Liao Q."/>
            <person name="Li Y."/>
            <person name="Zhou Q."/>
            <person name="Bi G."/>
            <person name="Li C."/>
            <person name="Du R."/>
            <person name="Wang X."/>
            <person name="Sun T."/>
            <person name="Guo L."/>
            <person name="Liang H."/>
            <person name="Lu P."/>
            <person name="Wu Y."/>
            <person name="Zhang Z."/>
            <person name="Ro D.K."/>
            <person name="Shang Y."/>
            <person name="Huang S."/>
            <person name="Yan J."/>
        </authorList>
    </citation>
    <scope>NUCLEOTIDE SEQUENCE [LARGE SCALE GENOMIC DNA]</scope>
    <source>
        <strain evidence="12">Ta-2019</strain>
    </source>
</reference>
<protein>
    <recommendedName>
        <fullName evidence="1">non-specific serine/threonine protein kinase</fullName>
        <ecNumber evidence="1">2.7.11.1</ecNumber>
    </recommendedName>
</protein>
<accession>A0AA38FJW8</accession>
<dbReference type="InterPro" id="IPR008271">
    <property type="entry name" value="Ser/Thr_kinase_AS"/>
</dbReference>
<dbReference type="Pfam" id="PF07714">
    <property type="entry name" value="PK_Tyr_Ser-Thr"/>
    <property type="match status" value="1"/>
</dbReference>
<evidence type="ECO:0000256" key="4">
    <source>
        <dbReference type="ARBA" id="ARBA00022741"/>
    </source>
</evidence>
<evidence type="ECO:0000256" key="6">
    <source>
        <dbReference type="ARBA" id="ARBA00022821"/>
    </source>
</evidence>